<dbReference type="InterPro" id="IPR053007">
    <property type="entry name" value="CYP450_monoxygenase_sec-met"/>
</dbReference>
<comment type="cofactor">
    <cofactor evidence="1 6">
        <name>heme</name>
        <dbReference type="ChEBI" id="CHEBI:30413"/>
    </cofactor>
</comment>
<proteinExistence type="inferred from homology"/>
<dbReference type="Gene3D" id="1.10.630.10">
    <property type="entry name" value="Cytochrome P450"/>
    <property type="match status" value="1"/>
</dbReference>
<gene>
    <name evidence="8" type="ORF">ACJ72_00175</name>
</gene>
<dbReference type="STRING" id="1658172.A0A1B7P8T7"/>
<dbReference type="PRINTS" id="PR00465">
    <property type="entry name" value="EP450IV"/>
</dbReference>
<evidence type="ECO:0000256" key="6">
    <source>
        <dbReference type="PIRSR" id="PIRSR602403-1"/>
    </source>
</evidence>
<evidence type="ECO:0000313" key="9">
    <source>
        <dbReference type="Proteomes" id="UP000091918"/>
    </source>
</evidence>
<reference evidence="8 9" key="1">
    <citation type="submission" date="2015-07" db="EMBL/GenBank/DDBJ databases">
        <title>Emmonsia species relationships and genome sequence.</title>
        <authorList>
            <person name="Cuomo C.A."/>
            <person name="Schwartz I.S."/>
            <person name="Kenyon C."/>
            <person name="de Hoog G.S."/>
            <person name="Govender N.P."/>
            <person name="Botha A."/>
            <person name="Moreno L."/>
            <person name="de Vries M."/>
            <person name="Munoz J.F."/>
            <person name="Stielow J.B."/>
        </authorList>
    </citation>
    <scope>NUCLEOTIDE SEQUENCE [LARGE SCALE GENOMIC DNA]</scope>
    <source>
        <strain evidence="8 9">CBS 136260</strain>
    </source>
</reference>
<dbReference type="GO" id="GO:0004497">
    <property type="term" value="F:monooxygenase activity"/>
    <property type="evidence" value="ECO:0007669"/>
    <property type="project" value="InterPro"/>
</dbReference>
<accession>A0A1B7P8T7</accession>
<keyword evidence="6" id="KW-0349">Heme</keyword>
<sequence>MTSPLMLALGPLVAVYAFLSALLHFTQNPKEPPMIETSLPFLSPLLGYVLGMQKFIVKLRDKYNLPMYTLRMPGQRIYIVNSSSLIPPLQRRIKTIAFAPIEAQAAATVMGVGPAGNAIIGSDKMFEHDSYLSTFVPSTHPALSPGAGLDALNCAAACRLSESMHNLSNTRPARVELFSYVRREIFRAITDAIYGPKNPFCNPALEEAWYTFEPDIMTHLVKAWPSLFARKSLHAREHLLIPAFEKYFAENGHHQGSLLVRCRYEHNTGHGLKGRDIAATEIGQMVASLTNSMAGAFWMVYHVFSDPIVLNECRAEVEQLVQVDANGTQTLDIAKLRSLCPILFSTWEETLRYMHIGISARVVMEDVMFDKYLLKKGSTVMTAAAVQNSDTSIWGPTANKFNHRRFLPQSDKKHKRPTAFRPFGGGTVLCPGRHFVSAEVLSFTALLLLHFDLKSVSQDGKWPKPGQNMPMTVTMPTPKDEVQVNLVPRNSPKGRVEISISNNGGAYF</sequence>
<evidence type="ECO:0008006" key="10">
    <source>
        <dbReference type="Google" id="ProtNLM"/>
    </source>
</evidence>
<dbReference type="InterPro" id="IPR036396">
    <property type="entry name" value="Cyt_P450_sf"/>
</dbReference>
<keyword evidence="5 6" id="KW-0408">Iron</keyword>
<dbReference type="OrthoDB" id="3366823at2759"/>
<evidence type="ECO:0000313" key="8">
    <source>
        <dbReference type="EMBL" id="OAX85450.1"/>
    </source>
</evidence>
<evidence type="ECO:0000256" key="5">
    <source>
        <dbReference type="ARBA" id="ARBA00023004"/>
    </source>
</evidence>
<comment type="caution">
    <text evidence="8">The sequence shown here is derived from an EMBL/GenBank/DDBJ whole genome shotgun (WGS) entry which is preliminary data.</text>
</comment>
<feature type="transmembrane region" description="Helical" evidence="7">
    <location>
        <begin position="7"/>
        <end position="26"/>
    </location>
</feature>
<evidence type="ECO:0000256" key="3">
    <source>
        <dbReference type="ARBA" id="ARBA00022723"/>
    </source>
</evidence>
<dbReference type="SUPFAM" id="SSF48264">
    <property type="entry name" value="Cytochrome P450"/>
    <property type="match status" value="1"/>
</dbReference>
<evidence type="ECO:0000256" key="7">
    <source>
        <dbReference type="SAM" id="Phobius"/>
    </source>
</evidence>
<evidence type="ECO:0000256" key="2">
    <source>
        <dbReference type="ARBA" id="ARBA00010617"/>
    </source>
</evidence>
<dbReference type="GO" id="GO:0016705">
    <property type="term" value="F:oxidoreductase activity, acting on paired donors, with incorporation or reduction of molecular oxygen"/>
    <property type="evidence" value="ECO:0007669"/>
    <property type="project" value="InterPro"/>
</dbReference>
<keyword evidence="7" id="KW-0812">Transmembrane</keyword>
<keyword evidence="3 6" id="KW-0479">Metal-binding</keyword>
<feature type="binding site" description="axial binding residue" evidence="6">
    <location>
        <position position="430"/>
    </location>
    <ligand>
        <name>heme</name>
        <dbReference type="ChEBI" id="CHEBI:30413"/>
    </ligand>
    <ligandPart>
        <name>Fe</name>
        <dbReference type="ChEBI" id="CHEBI:18248"/>
    </ligandPart>
</feature>
<dbReference type="GO" id="GO:0020037">
    <property type="term" value="F:heme binding"/>
    <property type="evidence" value="ECO:0007669"/>
    <property type="project" value="InterPro"/>
</dbReference>
<dbReference type="Proteomes" id="UP000091918">
    <property type="component" value="Unassembled WGS sequence"/>
</dbReference>
<comment type="similarity">
    <text evidence="2">Belongs to the cytochrome P450 family.</text>
</comment>
<keyword evidence="7" id="KW-0472">Membrane</keyword>
<dbReference type="InterPro" id="IPR001128">
    <property type="entry name" value="Cyt_P450"/>
</dbReference>
<keyword evidence="9" id="KW-1185">Reference proteome</keyword>
<dbReference type="AlphaFoldDB" id="A0A1B7P8T7"/>
<protein>
    <recommendedName>
        <fullName evidence="10">Cytochrome P450 oxidoreductase</fullName>
    </recommendedName>
</protein>
<dbReference type="EMBL" id="LGUA01000008">
    <property type="protein sequence ID" value="OAX85450.1"/>
    <property type="molecule type" value="Genomic_DNA"/>
</dbReference>
<dbReference type="PANTHER" id="PTHR47582">
    <property type="entry name" value="P450, PUTATIVE (EUROFUNG)-RELATED"/>
    <property type="match status" value="1"/>
</dbReference>
<name>A0A1B7P8T7_9EURO</name>
<organism evidence="8 9">
    <name type="scientific">Emergomyces africanus</name>
    <dbReference type="NCBI Taxonomy" id="1955775"/>
    <lineage>
        <taxon>Eukaryota</taxon>
        <taxon>Fungi</taxon>
        <taxon>Dikarya</taxon>
        <taxon>Ascomycota</taxon>
        <taxon>Pezizomycotina</taxon>
        <taxon>Eurotiomycetes</taxon>
        <taxon>Eurotiomycetidae</taxon>
        <taxon>Onygenales</taxon>
        <taxon>Ajellomycetaceae</taxon>
        <taxon>Emergomyces</taxon>
    </lineage>
</organism>
<evidence type="ECO:0000256" key="1">
    <source>
        <dbReference type="ARBA" id="ARBA00001971"/>
    </source>
</evidence>
<keyword evidence="4" id="KW-0560">Oxidoreductase</keyword>
<dbReference type="PANTHER" id="PTHR47582:SF1">
    <property type="entry name" value="P450, PUTATIVE (EUROFUNG)-RELATED"/>
    <property type="match status" value="1"/>
</dbReference>
<dbReference type="CDD" id="cd11040">
    <property type="entry name" value="CYP7_CYP8-like"/>
    <property type="match status" value="1"/>
</dbReference>
<dbReference type="InterPro" id="IPR002403">
    <property type="entry name" value="Cyt_P450_E_grp-IV"/>
</dbReference>
<evidence type="ECO:0000256" key="4">
    <source>
        <dbReference type="ARBA" id="ARBA00023002"/>
    </source>
</evidence>
<dbReference type="GO" id="GO:0005506">
    <property type="term" value="F:iron ion binding"/>
    <property type="evidence" value="ECO:0007669"/>
    <property type="project" value="InterPro"/>
</dbReference>
<keyword evidence="7" id="KW-1133">Transmembrane helix</keyword>
<dbReference type="Pfam" id="PF00067">
    <property type="entry name" value="p450"/>
    <property type="match status" value="1"/>
</dbReference>